<keyword evidence="7" id="KW-0479">Metal-binding</keyword>
<keyword evidence="21" id="KW-1185">Reference proteome</keyword>
<evidence type="ECO:0000256" key="18">
    <source>
        <dbReference type="SAM" id="MobiDB-lite"/>
    </source>
</evidence>
<organism evidence="20 21">
    <name type="scientific">Polyplax serrata</name>
    <name type="common">Common mouse louse</name>
    <dbReference type="NCBI Taxonomy" id="468196"/>
    <lineage>
        <taxon>Eukaryota</taxon>
        <taxon>Metazoa</taxon>
        <taxon>Ecdysozoa</taxon>
        <taxon>Arthropoda</taxon>
        <taxon>Hexapoda</taxon>
        <taxon>Insecta</taxon>
        <taxon>Pterygota</taxon>
        <taxon>Neoptera</taxon>
        <taxon>Paraneoptera</taxon>
        <taxon>Psocodea</taxon>
        <taxon>Troctomorpha</taxon>
        <taxon>Phthiraptera</taxon>
        <taxon>Anoplura</taxon>
        <taxon>Polyplacidae</taxon>
        <taxon>Polyplax</taxon>
    </lineage>
</organism>
<proteinExistence type="inferred from homology"/>
<feature type="compositionally biased region" description="Basic and acidic residues" evidence="18">
    <location>
        <begin position="550"/>
        <end position="562"/>
    </location>
</feature>
<dbReference type="Proteomes" id="UP001359485">
    <property type="component" value="Unassembled WGS sequence"/>
</dbReference>
<evidence type="ECO:0000256" key="10">
    <source>
        <dbReference type="ARBA" id="ARBA00022801"/>
    </source>
</evidence>
<dbReference type="InterPro" id="IPR041796">
    <property type="entry name" value="Mre11_N"/>
</dbReference>
<keyword evidence="12 16" id="KW-0234">DNA repair</keyword>
<keyword evidence="14 16" id="KW-0539">Nucleus</keyword>
<evidence type="ECO:0000256" key="9">
    <source>
        <dbReference type="ARBA" id="ARBA00022763"/>
    </source>
</evidence>
<feature type="compositionally biased region" description="Basic residues" evidence="18">
    <location>
        <begin position="629"/>
        <end position="644"/>
    </location>
</feature>
<dbReference type="EMBL" id="JAWJWF010000004">
    <property type="protein sequence ID" value="KAK6633331.1"/>
    <property type="molecule type" value="Genomic_DNA"/>
</dbReference>
<dbReference type="InterPro" id="IPR004843">
    <property type="entry name" value="Calcineurin-like_PHP"/>
</dbReference>
<evidence type="ECO:0000256" key="17">
    <source>
        <dbReference type="RuleBase" id="RU003447"/>
    </source>
</evidence>
<dbReference type="PANTHER" id="PTHR10139:SF1">
    <property type="entry name" value="DOUBLE-STRAND BREAK REPAIR PROTEIN MRE11"/>
    <property type="match status" value="1"/>
</dbReference>
<evidence type="ECO:0000256" key="3">
    <source>
        <dbReference type="ARBA" id="ARBA00004286"/>
    </source>
</evidence>
<evidence type="ECO:0000256" key="4">
    <source>
        <dbReference type="ARBA" id="ARBA00009028"/>
    </source>
</evidence>
<evidence type="ECO:0000256" key="13">
    <source>
        <dbReference type="ARBA" id="ARBA00023211"/>
    </source>
</evidence>
<evidence type="ECO:0000256" key="12">
    <source>
        <dbReference type="ARBA" id="ARBA00023204"/>
    </source>
</evidence>
<evidence type="ECO:0000256" key="15">
    <source>
        <dbReference type="ARBA" id="ARBA00023254"/>
    </source>
</evidence>
<keyword evidence="10 16" id="KW-0378">Hydrolase</keyword>
<feature type="domain" description="Mre11 DNA-binding" evidence="19">
    <location>
        <begin position="286"/>
        <end position="477"/>
    </location>
</feature>
<comment type="cofactor">
    <cofactor evidence="1 16">
        <name>Mn(2+)</name>
        <dbReference type="ChEBI" id="CHEBI:29035"/>
    </cofactor>
</comment>
<name>A0ABR1B245_POLSC</name>
<dbReference type="InterPro" id="IPR007281">
    <property type="entry name" value="Mre11_DNA-bd"/>
</dbReference>
<evidence type="ECO:0000256" key="8">
    <source>
        <dbReference type="ARBA" id="ARBA00022759"/>
    </source>
</evidence>
<evidence type="ECO:0000259" key="19">
    <source>
        <dbReference type="SMART" id="SM01347"/>
    </source>
</evidence>
<keyword evidence="6 16" id="KW-0540">Nuclease</keyword>
<evidence type="ECO:0000256" key="16">
    <source>
        <dbReference type="PIRNR" id="PIRNR000882"/>
    </source>
</evidence>
<feature type="compositionally biased region" description="Polar residues" evidence="18">
    <location>
        <begin position="592"/>
        <end position="605"/>
    </location>
</feature>
<evidence type="ECO:0000256" key="14">
    <source>
        <dbReference type="ARBA" id="ARBA00023242"/>
    </source>
</evidence>
<reference evidence="20 21" key="1">
    <citation type="submission" date="2023-09" db="EMBL/GenBank/DDBJ databases">
        <title>Genomes of two closely related lineages of the louse Polyplax serrata with different host specificities.</title>
        <authorList>
            <person name="Martinu J."/>
            <person name="Tarabai H."/>
            <person name="Stefka J."/>
            <person name="Hypsa V."/>
        </authorList>
    </citation>
    <scope>NUCLEOTIDE SEQUENCE [LARGE SCALE GENOMIC DNA]</scope>
    <source>
        <strain evidence="20">98ZLc_SE</strain>
    </source>
</reference>
<dbReference type="Pfam" id="PF04152">
    <property type="entry name" value="Mre11_DNA_bind"/>
    <property type="match status" value="1"/>
</dbReference>
<dbReference type="PANTHER" id="PTHR10139">
    <property type="entry name" value="DOUBLE-STRAND BREAK REPAIR PROTEIN MRE11"/>
    <property type="match status" value="1"/>
</dbReference>
<dbReference type="CDD" id="cd00840">
    <property type="entry name" value="MPP_Mre11_N"/>
    <property type="match status" value="1"/>
</dbReference>
<feature type="region of interest" description="Disordered" evidence="18">
    <location>
        <begin position="545"/>
        <end position="671"/>
    </location>
</feature>
<dbReference type="PIRSF" id="PIRSF000882">
    <property type="entry name" value="DSB_repair_MRE11"/>
    <property type="match status" value="1"/>
</dbReference>
<evidence type="ECO:0000256" key="5">
    <source>
        <dbReference type="ARBA" id="ARBA00022454"/>
    </source>
</evidence>
<evidence type="ECO:0000256" key="11">
    <source>
        <dbReference type="ARBA" id="ARBA00022839"/>
    </source>
</evidence>
<dbReference type="InterPro" id="IPR038487">
    <property type="entry name" value="Mre11_capping_dom"/>
</dbReference>
<keyword evidence="9 16" id="KW-0227">DNA damage</keyword>
<dbReference type="Pfam" id="PF00149">
    <property type="entry name" value="Metallophos"/>
    <property type="match status" value="1"/>
</dbReference>
<evidence type="ECO:0000256" key="6">
    <source>
        <dbReference type="ARBA" id="ARBA00022722"/>
    </source>
</evidence>
<comment type="function">
    <text evidence="16">Core component of the MRN complex, which plays a central role in double-strand break (DSB) repair, DNA recombination, maintenance of telomere integrity and meiosis. The MRN complex is involved in the repair of DNA double-strand breaks (DSBs) via homologous recombination (HR), an error-free mechanism which primarily occurs during S and G2 phases. The complex (1) mediates the end resection of damaged DNA, which generates proper single-stranded DNA, a key initial steps in HR, and is (2) required for the recruitment of other repair factors and efficient activation of ATM and ATR upon DNA damage. Within the MRN complex, MRE11 possesses both single-strand endonuclease activity and double-strand-specific 3'-5' exonuclease activity. MRE11 first endonucleolytically cleaves the 5' strand at DNA DSB ends to prevent non-homologous end joining (NHEJ) and licence HR. It then generates a single-stranded DNA gap via 3' to 5' exonucleolytic degradation, which is required for single-strand invasion and recombination.</text>
</comment>
<keyword evidence="13 16" id="KW-0464">Manganese</keyword>
<comment type="caution">
    <text evidence="20">The sequence shown here is derived from an EMBL/GenBank/DDBJ whole genome shotgun (WGS) entry which is preliminary data.</text>
</comment>
<feature type="compositionally biased region" description="Basic and acidic residues" evidence="18">
    <location>
        <begin position="610"/>
        <end position="628"/>
    </location>
</feature>
<keyword evidence="5" id="KW-0158">Chromosome</keyword>
<evidence type="ECO:0000313" key="20">
    <source>
        <dbReference type="EMBL" id="KAK6633331.1"/>
    </source>
</evidence>
<keyword evidence="15 16" id="KW-0469">Meiosis</keyword>
<protein>
    <recommendedName>
        <fullName evidence="16">Double-strand break repair protein</fullName>
    </recommendedName>
</protein>
<keyword evidence="11 16" id="KW-0269">Exonuclease</keyword>
<comment type="similarity">
    <text evidence="4 16 17">Belongs to the MRE11/RAD32 family.</text>
</comment>
<dbReference type="SMART" id="SM01347">
    <property type="entry name" value="Mre11_DNA_bind"/>
    <property type="match status" value="1"/>
</dbReference>
<dbReference type="InterPro" id="IPR003701">
    <property type="entry name" value="Mre11"/>
</dbReference>
<evidence type="ECO:0000256" key="2">
    <source>
        <dbReference type="ARBA" id="ARBA00004123"/>
    </source>
</evidence>
<keyword evidence="8 16" id="KW-0255">Endonuclease</keyword>
<accession>A0ABR1B245</accession>
<dbReference type="SUPFAM" id="SSF56300">
    <property type="entry name" value="Metallo-dependent phosphatases"/>
    <property type="match status" value="1"/>
</dbReference>
<dbReference type="Gene3D" id="3.60.21.10">
    <property type="match status" value="1"/>
</dbReference>
<comment type="subcellular location">
    <subcellularLocation>
        <location evidence="3">Chromosome</location>
    </subcellularLocation>
    <subcellularLocation>
        <location evidence="2 16">Nucleus</location>
    </subcellularLocation>
</comment>
<sequence length="671" mass="77178">MSNVFSFLIATDCHLGYEESNHIIGDDSFITFEEILLKAVQHDVDLILLGGDLFHYNNPSQKCMNKCMELLRMYTLGNKPVYFELLSNAREVFSNPISETTNYLDDNINVSIPVFSIHGNHDDPSGVGHFSALDTLSSAGLVNYFGKWTDLLDIKIKPILLRKGKTKVALYGLSHIKDDRLCRLFMDKKVTFIRPEVEPEGWFNIFVLHQNRVDRGPKRFISESYIPDFMDLVIWGHEHDCEIEPRKNEEKGFYVIQPGSSVPTSLSEGESLPKHVAVLKVFEKKMKIIPLKLNTVRPFVWRTEKLWTVNTSTEEQGSKSEEIKVHCAQIVEEMIREAEQLKSGHPKQPKLPLIRLRCEYSDETQLFNIVKFGQLFQGRVATPNSEIVRLKRSVLRATKKESKYEDLMRLNELYKDNLEEDYNFTSCVNHIVKDYFTNHEEAKMLILRLPGFLDYYYCDPGVSVPSISDMASAVEQFIDKDDILAIDDLVEKSFDKMLKDLKQQKVNGDETNLTQLFERMREEDEKSEQKEEKEFQEKYKKIVTKTTGSEVEHSKEGSREEDLFSGQDNNVRTRQAIASDSDTDGSDAGTSRMSNLNRSKSPSVDSDNDFFNREMRKKSDADREDDKKTRGRGRGRGRGGRGRAKTTDKNVKPKSSQVQMKITSFYDDDSD</sequence>
<dbReference type="NCBIfam" id="TIGR00583">
    <property type="entry name" value="mre11"/>
    <property type="match status" value="1"/>
</dbReference>
<dbReference type="InterPro" id="IPR029052">
    <property type="entry name" value="Metallo-depent_PP-like"/>
</dbReference>
<gene>
    <name evidence="20" type="ORF">RUM44_003933</name>
</gene>
<evidence type="ECO:0000256" key="1">
    <source>
        <dbReference type="ARBA" id="ARBA00001936"/>
    </source>
</evidence>
<evidence type="ECO:0000313" key="21">
    <source>
        <dbReference type="Proteomes" id="UP001359485"/>
    </source>
</evidence>
<dbReference type="Gene3D" id="3.30.110.110">
    <property type="entry name" value="Mre11, capping domain"/>
    <property type="match status" value="1"/>
</dbReference>
<feature type="compositionally biased region" description="Polar residues" evidence="18">
    <location>
        <begin position="653"/>
        <end position="662"/>
    </location>
</feature>
<evidence type="ECO:0000256" key="7">
    <source>
        <dbReference type="ARBA" id="ARBA00022723"/>
    </source>
</evidence>